<comment type="caution">
    <text evidence="1">The sequence shown here is derived from an EMBL/GenBank/DDBJ whole genome shotgun (WGS) entry which is preliminary data.</text>
</comment>
<keyword evidence="2" id="KW-1185">Reference proteome</keyword>
<evidence type="ECO:0000313" key="2">
    <source>
        <dbReference type="Proteomes" id="UP000249390"/>
    </source>
</evidence>
<reference evidence="1 2" key="1">
    <citation type="submission" date="2018-06" db="EMBL/GenBank/DDBJ databases">
        <title>The Genome of Cuscuta australis (Dodder) Provides Insight into the Evolution of Plant Parasitism.</title>
        <authorList>
            <person name="Liu H."/>
        </authorList>
    </citation>
    <scope>NUCLEOTIDE SEQUENCE [LARGE SCALE GENOMIC DNA]</scope>
    <source>
        <strain evidence="2">cv. Yunnan</strain>
        <tissue evidence="1">Vines</tissue>
    </source>
</reference>
<accession>A0A328DNZ8</accession>
<gene>
    <name evidence="1" type="ORF">DM860_017011</name>
</gene>
<evidence type="ECO:0000313" key="1">
    <source>
        <dbReference type="EMBL" id="RAL47196.1"/>
    </source>
</evidence>
<dbReference type="Proteomes" id="UP000249390">
    <property type="component" value="Unassembled WGS sequence"/>
</dbReference>
<sequence>MGKTSNEVAFLSADVNLAICFIFRDWSALLPLVSSKFFPAASSQRTSPLLQVIMAPKERMTWESSDAKKLLELCIQEKAGSSGRKTNWSEIVQSLNVATAKNFAEKSARNKYDDLKKNV</sequence>
<name>A0A328DNZ8_9ASTE</name>
<protein>
    <recommendedName>
        <fullName evidence="3">Myb/SANT-like domain-containing protein</fullName>
    </recommendedName>
</protein>
<organism evidence="1 2">
    <name type="scientific">Cuscuta australis</name>
    <dbReference type="NCBI Taxonomy" id="267555"/>
    <lineage>
        <taxon>Eukaryota</taxon>
        <taxon>Viridiplantae</taxon>
        <taxon>Streptophyta</taxon>
        <taxon>Embryophyta</taxon>
        <taxon>Tracheophyta</taxon>
        <taxon>Spermatophyta</taxon>
        <taxon>Magnoliopsida</taxon>
        <taxon>eudicotyledons</taxon>
        <taxon>Gunneridae</taxon>
        <taxon>Pentapetalae</taxon>
        <taxon>asterids</taxon>
        <taxon>lamiids</taxon>
        <taxon>Solanales</taxon>
        <taxon>Convolvulaceae</taxon>
        <taxon>Cuscuteae</taxon>
        <taxon>Cuscuta</taxon>
        <taxon>Cuscuta subgen. Grammica</taxon>
        <taxon>Cuscuta sect. Cleistogrammica</taxon>
    </lineage>
</organism>
<dbReference type="EMBL" id="NQVE01000116">
    <property type="protein sequence ID" value="RAL47196.1"/>
    <property type="molecule type" value="Genomic_DNA"/>
</dbReference>
<proteinExistence type="predicted"/>
<evidence type="ECO:0008006" key="3">
    <source>
        <dbReference type="Google" id="ProtNLM"/>
    </source>
</evidence>
<dbReference type="AlphaFoldDB" id="A0A328DNZ8"/>